<keyword evidence="2" id="KW-1185">Reference proteome</keyword>
<accession>A0A2A7MIZ3</accession>
<dbReference type="AlphaFoldDB" id="A0A2A7MIZ3"/>
<gene>
    <name evidence="1" type="ORF">CQ394_06990</name>
</gene>
<proteinExistence type="predicted"/>
<name>A0A2A7MIZ3_9CLOT</name>
<reference evidence="1 2" key="1">
    <citation type="submission" date="2017-10" db="EMBL/GenBank/DDBJ databases">
        <title>Effective Description of Clostridium neonatale sp. nov. linked to necrotizing enterocolitis in neonates and a clarification of species assignable to the genus Clostridium (Prazmowski 1880) emend. Lawson and Rainey 2016.</title>
        <authorList>
            <person name="Bernard K."/>
            <person name="Burdz T."/>
            <person name="Wiebe D."/>
            <person name="Balcewich B."/>
            <person name="Alfa M."/>
            <person name="Bernier A.-M."/>
        </authorList>
    </citation>
    <scope>NUCLEOTIDE SEQUENCE [LARGE SCALE GENOMIC DNA]</scope>
    <source>
        <strain evidence="1 2">LCDC99A005</strain>
    </source>
</reference>
<evidence type="ECO:0000313" key="1">
    <source>
        <dbReference type="EMBL" id="PEG31443.1"/>
    </source>
</evidence>
<evidence type="ECO:0000313" key="2">
    <source>
        <dbReference type="Proteomes" id="UP000220840"/>
    </source>
</evidence>
<dbReference type="Proteomes" id="UP000220840">
    <property type="component" value="Unassembled WGS sequence"/>
</dbReference>
<protein>
    <recommendedName>
        <fullName evidence="3">Iron-dependent peroxidase</fullName>
    </recommendedName>
</protein>
<sequence>MNYIYDIFLKADEQNVDREKIRFKQAKVCSPYMEIAFDEINFTDIPRDKQIEINSFYRFQEIFQELFDSNFEENIELRNTLFDILIHYLGEMDLKSGLSKNEFYKMFLLKDIRKNVFGKDLNTNIDFFNKEEKDIFLNSLITLYKTGTSLELFNKVLVKIFKYSTIYLSKDAPKDIYIYLSEYKNETFEGKINAIVDTFLPVNMNSFLFWDKHFGIIGEENVMKSDEIVMVE</sequence>
<dbReference type="RefSeq" id="WP_058295600.1">
    <property type="nucleotide sequence ID" value="NZ_CAMRXB010000049.1"/>
</dbReference>
<comment type="caution">
    <text evidence="1">The sequence shown here is derived from an EMBL/GenBank/DDBJ whole genome shotgun (WGS) entry which is preliminary data.</text>
</comment>
<organism evidence="1 2">
    <name type="scientific">Clostridium neonatale</name>
    <dbReference type="NCBI Taxonomy" id="137838"/>
    <lineage>
        <taxon>Bacteria</taxon>
        <taxon>Bacillati</taxon>
        <taxon>Bacillota</taxon>
        <taxon>Clostridia</taxon>
        <taxon>Eubacteriales</taxon>
        <taxon>Clostridiaceae</taxon>
        <taxon>Clostridium</taxon>
    </lineage>
</organism>
<dbReference type="OrthoDB" id="1664281at2"/>
<evidence type="ECO:0008006" key="3">
    <source>
        <dbReference type="Google" id="ProtNLM"/>
    </source>
</evidence>
<dbReference type="EMBL" id="PDCJ01000001">
    <property type="protein sequence ID" value="PEG31443.1"/>
    <property type="molecule type" value="Genomic_DNA"/>
</dbReference>
<dbReference type="STRING" id="137838.GCA_001458595_02868"/>